<keyword evidence="5" id="KW-1185">Reference proteome</keyword>
<feature type="chain" id="PRO_5017580316" description="EF-hand domain-containing protein" evidence="3">
    <location>
        <begin position="28"/>
        <end position="468"/>
    </location>
</feature>
<dbReference type="AlphaFoldDB" id="A0A3E2TKV7"/>
<feature type="transmembrane region" description="Helical" evidence="2">
    <location>
        <begin position="442"/>
        <end position="460"/>
    </location>
</feature>
<dbReference type="PROSITE" id="PS00018">
    <property type="entry name" value="EF_HAND_1"/>
    <property type="match status" value="1"/>
</dbReference>
<gene>
    <name evidence="4" type="ORF">DXA39_00740</name>
</gene>
<keyword evidence="3" id="KW-0732">Signal</keyword>
<evidence type="ECO:0000256" key="3">
    <source>
        <dbReference type="SAM" id="SignalP"/>
    </source>
</evidence>
<protein>
    <recommendedName>
        <fullName evidence="6">EF-hand domain-containing protein</fullName>
    </recommendedName>
</protein>
<feature type="region of interest" description="Disordered" evidence="1">
    <location>
        <begin position="235"/>
        <end position="302"/>
    </location>
</feature>
<proteinExistence type="predicted"/>
<name>A0A3E2TKV7_9FIRM</name>
<evidence type="ECO:0000256" key="2">
    <source>
        <dbReference type="SAM" id="Phobius"/>
    </source>
</evidence>
<evidence type="ECO:0008006" key="6">
    <source>
        <dbReference type="Google" id="ProtNLM"/>
    </source>
</evidence>
<dbReference type="Proteomes" id="UP000261011">
    <property type="component" value="Unassembled WGS sequence"/>
</dbReference>
<evidence type="ECO:0000256" key="1">
    <source>
        <dbReference type="SAM" id="MobiDB-lite"/>
    </source>
</evidence>
<feature type="compositionally biased region" description="Basic and acidic residues" evidence="1">
    <location>
        <begin position="388"/>
        <end position="415"/>
    </location>
</feature>
<feature type="compositionally biased region" description="Polar residues" evidence="1">
    <location>
        <begin position="242"/>
        <end position="253"/>
    </location>
</feature>
<accession>A0A3E2TKV7</accession>
<reference evidence="4 5" key="1">
    <citation type="submission" date="2018-08" db="EMBL/GenBank/DDBJ databases">
        <title>A genome reference for cultivated species of the human gut microbiota.</title>
        <authorList>
            <person name="Zou Y."/>
            <person name="Xue W."/>
            <person name="Luo G."/>
        </authorList>
    </citation>
    <scope>NUCLEOTIDE SEQUENCE [LARGE SCALE GENOMIC DNA]</scope>
    <source>
        <strain evidence="4 5">OF01-3</strain>
    </source>
</reference>
<feature type="compositionally biased region" description="Low complexity" evidence="1">
    <location>
        <begin position="270"/>
        <end position="283"/>
    </location>
</feature>
<organism evidence="4 5">
    <name type="scientific">Anaerococcus nagyae</name>
    <dbReference type="NCBI Taxonomy" id="1755241"/>
    <lineage>
        <taxon>Bacteria</taxon>
        <taxon>Bacillati</taxon>
        <taxon>Bacillota</taxon>
        <taxon>Tissierellia</taxon>
        <taxon>Tissierellales</taxon>
        <taxon>Peptoniphilaceae</taxon>
        <taxon>Anaerococcus</taxon>
    </lineage>
</organism>
<dbReference type="OrthoDB" id="1689280at2"/>
<keyword evidence="2" id="KW-1133">Transmembrane helix</keyword>
<evidence type="ECO:0000313" key="4">
    <source>
        <dbReference type="EMBL" id="RGB78008.1"/>
    </source>
</evidence>
<dbReference type="RefSeq" id="WP_117520123.1">
    <property type="nucleotide sequence ID" value="NZ_QVEU01000001.1"/>
</dbReference>
<keyword evidence="2" id="KW-0812">Transmembrane</keyword>
<keyword evidence="2" id="KW-0472">Membrane</keyword>
<dbReference type="InterPro" id="IPR018247">
    <property type="entry name" value="EF_Hand_1_Ca_BS"/>
</dbReference>
<comment type="caution">
    <text evidence="4">The sequence shown here is derived from an EMBL/GenBank/DDBJ whole genome shotgun (WGS) entry which is preliminary data.</text>
</comment>
<dbReference type="EMBL" id="QVEU01000001">
    <property type="protein sequence ID" value="RGB78008.1"/>
    <property type="molecule type" value="Genomic_DNA"/>
</dbReference>
<feature type="compositionally biased region" description="Polar residues" evidence="1">
    <location>
        <begin position="416"/>
        <end position="431"/>
    </location>
</feature>
<evidence type="ECO:0000313" key="5">
    <source>
        <dbReference type="Proteomes" id="UP000261011"/>
    </source>
</evidence>
<feature type="region of interest" description="Disordered" evidence="1">
    <location>
        <begin position="347"/>
        <end position="431"/>
    </location>
</feature>
<feature type="compositionally biased region" description="Basic and acidic residues" evidence="1">
    <location>
        <begin position="287"/>
        <end position="302"/>
    </location>
</feature>
<sequence length="468" mass="52866">MKIKNYIGAFALGCALVFPLTNLPAQASELTINTNENIIEKQNTDIKNLPNYDLASKREIESYKKIDVSDNKENIFGKEFQTRLDLAREIKLLEKYDYKDKEILKESYDILNSSNLEKISGQTQALQILIDQIQKQNPEKTISIDDQEEKAIQESVRGYLSDGILVGLDVENKDNLNTFIEAIKNSKSYYEANDKLKEKYDEVLKSASENKDYKEANELIVDFIKDPNKEEYRLEGSKASDNENINFQSSNNENAEDSLTIDETTFENPSQNTSNETTTSSQSAFLKNEKTKSKYSELSDSQKRELDAIDTNKNGKISKEELDNSANYSSSLGEDSWIYPFTEEALSKDTSSNSSTNDSDHKSSEKNTSTNDNKDTSSKAMPQTVTIDEEKVKSPELKSDDDNKSTYNKNDENKNFNEAQASQEAVKKNTSAASIVKTGIKGIKIILVVLIVAIIAYYFMAKDKNKRK</sequence>
<feature type="compositionally biased region" description="Low complexity" evidence="1">
    <location>
        <begin position="348"/>
        <end position="357"/>
    </location>
</feature>
<feature type="signal peptide" evidence="3">
    <location>
        <begin position="1"/>
        <end position="27"/>
    </location>
</feature>